<organism evidence="1 2">
    <name type="scientific">Ignisphaera aggregans (strain DSM 17230 / JCM 13409 / AQ1.S1)</name>
    <dbReference type="NCBI Taxonomy" id="583356"/>
    <lineage>
        <taxon>Archaea</taxon>
        <taxon>Thermoproteota</taxon>
        <taxon>Thermoprotei</taxon>
        <taxon>Desulfurococcales</taxon>
        <taxon>Desulfurococcaceae</taxon>
        <taxon>Ignisphaera</taxon>
    </lineage>
</organism>
<evidence type="ECO:0000313" key="2">
    <source>
        <dbReference type="Proteomes" id="UP000001304"/>
    </source>
</evidence>
<proteinExistence type="predicted"/>
<sequence>MAHIYADIEVIGSRGRKTLEKILIDTGATFTVLPKEIIDEIGAIKIPVEPIEVELGDGRRIKAELYSIGIKFRSREGGTIAISFPGAKLVIGIRTLEDLGLKPNPITGEIEEERPPGVAYFYHIYRTMSRNLVSNIYENIVADM</sequence>
<dbReference type="AlphaFoldDB" id="E0SRW4"/>
<evidence type="ECO:0008006" key="3">
    <source>
        <dbReference type="Google" id="ProtNLM"/>
    </source>
</evidence>
<gene>
    <name evidence="1" type="ordered locus">Igag_1698</name>
</gene>
<name>E0SRW4_IGNAA</name>
<protein>
    <recommendedName>
        <fullName evidence="3">Peptidase A2 domain-containing protein</fullName>
    </recommendedName>
</protein>
<dbReference type="STRING" id="583356.Igag_1698"/>
<dbReference type="GO" id="GO:0004190">
    <property type="term" value="F:aspartic-type endopeptidase activity"/>
    <property type="evidence" value="ECO:0007669"/>
    <property type="project" value="InterPro"/>
</dbReference>
<dbReference type="KEGG" id="iag:Igag_1698"/>
<dbReference type="GO" id="GO:0006508">
    <property type="term" value="P:proteolysis"/>
    <property type="evidence" value="ECO:0007669"/>
    <property type="project" value="InterPro"/>
</dbReference>
<dbReference type="HOGENOM" id="CLU_145188_1_0_2"/>
<dbReference type="InterPro" id="IPR001969">
    <property type="entry name" value="Aspartic_peptidase_AS"/>
</dbReference>
<dbReference type="SUPFAM" id="SSF50630">
    <property type="entry name" value="Acid proteases"/>
    <property type="match status" value="1"/>
</dbReference>
<reference evidence="1 2" key="1">
    <citation type="journal article" date="2010" name="Stand. Genomic Sci.">
        <title>Complete genome sequence of Ignisphaera aggregans type strain (AQ1.S1).</title>
        <authorList>
            <person name="Goker M."/>
            <person name="Held B."/>
            <person name="Lapidus A."/>
            <person name="Nolan M."/>
            <person name="Spring S."/>
            <person name="Yasawong M."/>
            <person name="Lucas S."/>
            <person name="Glavina Del Rio T."/>
            <person name="Tice H."/>
            <person name="Cheng J.F."/>
            <person name="Goodwin L."/>
            <person name="Tapia R."/>
            <person name="Pitluck S."/>
            <person name="Liolios K."/>
            <person name="Ivanova N."/>
            <person name="Mavromatis K."/>
            <person name="Mikhailova N."/>
            <person name="Pati A."/>
            <person name="Chen A."/>
            <person name="Palaniappan K."/>
            <person name="Brambilla E."/>
            <person name="Land M."/>
            <person name="Hauser L."/>
            <person name="Chang Y.J."/>
            <person name="Jeffries C.D."/>
            <person name="Brettin T."/>
            <person name="Detter J.C."/>
            <person name="Han C."/>
            <person name="Rohde M."/>
            <person name="Sikorski J."/>
            <person name="Woyke T."/>
            <person name="Bristow J."/>
            <person name="Eisen J.A."/>
            <person name="Markowitz V."/>
            <person name="Hugenholtz P."/>
            <person name="Kyrpides N.C."/>
            <person name="Klenk H.P."/>
        </authorList>
    </citation>
    <scope>NUCLEOTIDE SEQUENCE [LARGE SCALE GENOMIC DNA]</scope>
    <source>
        <strain evidence="2">DSM 17230 / JCM 13409 / AQ1.S1</strain>
    </source>
</reference>
<dbReference type="EMBL" id="CP002098">
    <property type="protein sequence ID" value="ADM28495.1"/>
    <property type="molecule type" value="Genomic_DNA"/>
</dbReference>
<accession>E0SRW4</accession>
<dbReference type="BioCyc" id="IAGG583356:GHAH-1685-MONOMER"/>
<dbReference type="PROSITE" id="PS00141">
    <property type="entry name" value="ASP_PROTEASE"/>
    <property type="match status" value="1"/>
</dbReference>
<evidence type="ECO:0000313" key="1">
    <source>
        <dbReference type="EMBL" id="ADM28495.1"/>
    </source>
</evidence>
<keyword evidence="2" id="KW-1185">Reference proteome</keyword>
<dbReference type="InterPro" id="IPR021109">
    <property type="entry name" value="Peptidase_aspartic_dom_sf"/>
</dbReference>
<dbReference type="Proteomes" id="UP000001304">
    <property type="component" value="Chromosome"/>
</dbReference>